<feature type="transmembrane region" description="Helical" evidence="1">
    <location>
        <begin position="43"/>
        <end position="59"/>
    </location>
</feature>
<dbReference type="EMBL" id="DVAD01000005">
    <property type="protein sequence ID" value="HIJ99351.1"/>
    <property type="molecule type" value="Genomic_DNA"/>
</dbReference>
<proteinExistence type="predicted"/>
<dbReference type="Proteomes" id="UP000604391">
    <property type="component" value="Unassembled WGS sequence"/>
</dbReference>
<gene>
    <name evidence="2" type="ORF">H1011_00820</name>
</gene>
<keyword evidence="1" id="KW-0472">Membrane</keyword>
<feature type="transmembrane region" description="Helical" evidence="1">
    <location>
        <begin position="65"/>
        <end position="93"/>
    </location>
</feature>
<comment type="caution">
    <text evidence="2">The sequence shown here is derived from an EMBL/GenBank/DDBJ whole genome shotgun (WGS) entry which is preliminary data.</text>
</comment>
<keyword evidence="1" id="KW-0812">Transmembrane</keyword>
<reference evidence="2 3" key="1">
    <citation type="journal article" name="Nat. Commun.">
        <title>Undinarchaeota illuminate DPANN phylogeny and the impact of gene transfer on archaeal evolution.</title>
        <authorList>
            <person name="Dombrowski N."/>
            <person name="Williams T.A."/>
            <person name="Sun J."/>
            <person name="Woodcroft B.J."/>
            <person name="Lee J.H."/>
            <person name="Minh B.Q."/>
            <person name="Rinke C."/>
            <person name="Spang A."/>
        </authorList>
    </citation>
    <scope>NUCLEOTIDE SEQUENCE [LARGE SCALE GENOMIC DNA]</scope>
    <source>
        <strain evidence="2">MAG_bin17</strain>
    </source>
</reference>
<dbReference type="AlphaFoldDB" id="A0A832V1K6"/>
<feature type="transmembrane region" description="Helical" evidence="1">
    <location>
        <begin position="12"/>
        <end position="31"/>
    </location>
</feature>
<keyword evidence="3" id="KW-1185">Reference proteome</keyword>
<organism evidence="2 3">
    <name type="scientific">Candidatus Undinarchaeum marinum</name>
    <dbReference type="NCBI Taxonomy" id="2756141"/>
    <lineage>
        <taxon>Archaea</taxon>
        <taxon>Candidatus Undinarchaeota</taxon>
        <taxon>Candidatus Undinarchaeia</taxon>
        <taxon>Candidatus Undinarchaeales</taxon>
        <taxon>Candidatus Undinarchaeaceae</taxon>
        <taxon>Candidatus Undinarchaeum</taxon>
    </lineage>
</organism>
<protein>
    <submittedName>
        <fullName evidence="2">Uncharacterized protein</fullName>
    </submittedName>
</protein>
<keyword evidence="1" id="KW-1133">Transmembrane helix</keyword>
<evidence type="ECO:0000256" key="1">
    <source>
        <dbReference type="SAM" id="Phobius"/>
    </source>
</evidence>
<sequence>MVYYYAPHWYTIHWSLAVAPLFIIFFGVLYLLGRKYFGGDKKVNMLIAAMAASGAYYAVGAQTNIYRFLLFNGNMIADLAVVAAIIAGVYYLLRIVV</sequence>
<evidence type="ECO:0000313" key="2">
    <source>
        <dbReference type="EMBL" id="HIJ99351.1"/>
    </source>
</evidence>
<accession>A0A832V1K6</accession>
<evidence type="ECO:0000313" key="3">
    <source>
        <dbReference type="Proteomes" id="UP000604391"/>
    </source>
</evidence>
<name>A0A832V1K6_9ARCH</name>